<evidence type="ECO:0000256" key="1">
    <source>
        <dbReference type="SAM" id="MobiDB-lite"/>
    </source>
</evidence>
<sequence>MAISNRDRIGQMFDALSPALNDFITRVVSPQLSQGHDWTQLVALKDAKNGISGKAYSTTDPQLQLRMLTENIPHQVKPGWFPFDGQLSKLQQSYASELRDVRNGWAHGDSFSNDDAYRALDTAERLLSGIGASGAAAEVAKIRLNLRRVTAEKDDRRTLKAAAETADSTGLRPWREVLRPHDDVATGNFQASEFAADLFKVAQGQAGNDYADPVQFFSRTYLTEGLRDLVDRAVRRMTGDDNASPVINLQTNFGGGKTHSMLALWHLAGGTPLGSFPQDTQDLLGPLGYDTIKDAHRVAIVGNHFAPTGETKPDGTLVRTVWGELAWQLGGAEAYKMVADSDRAGTNPGRALHDLLAAYSPAVILIDEWVAYARQLPDHPEEATAAGITGGTFDTQFTFAQSLTEAAKATSGVLLAISIPASETGKDPNEVVAGNAEEVGGRRGLAALQRLQNVVRRIANQWRPASPDEAYHIVRQRLFVAPDANALASIGATARAFVEFYRKHSDEFPREARDSTYEDRIKRTFPIHPELFDRLYEDWSSLERFQRTRGVLRLMNTVIHALWVGEDNGPLIMPGSIPLATSAVNSELTQYLQDSWKAIIDADVDGPNSEPTKIDNEKPLLQTRRVTKRLARAIFFGAAPTIGSAHKGLERQRVFLGTAIPGDIPGNFHSALAALGDRATYFYSGSGKYWYDLQANITRRAKDQAERLHVEEVWAEVRHRLADQAQRRGDFAGVHICPEDNGDIPDTDEARLVILHPKVTHKKGDQESSAMKFARSATDHRGTAHRVHRNMLVFLAADVNRMEELESAVRDYLGWSHVLDNADELDLTQNQKNQATDKKRQAQDTVSSRLLGAYHWALVPEAPNPGSPFVITGTKAEGQSTSLAERVSKRLGADGALATQQAAAAVSLWLNRLPKLWENGHVKVGDLWRQYTTYPYMPRLRDRSVLARGIADQPLLWQQEGFALALEYDGERYKGLMLPSDGNFGQATDSMLLVKPELALAQRQRETTPEPGPEPGPEANPSTGSGSGPGPQPGRGPEPAPSPKPTIGYFFGSKTLDSTHYALDFKKLMDEVIQHLTSTPGVNLKVRVEIEAEAPHGFSEFQIRTVSENSNALKFDQSGFEEDH</sequence>
<gene>
    <name evidence="3" type="ORF">GA0070621_0989</name>
</gene>
<dbReference type="PATRIC" id="fig|299146.4.peg.1015"/>
<accession>A0A1A8Z9L9</accession>
<feature type="domain" description="Swt1-like HEPN" evidence="2">
    <location>
        <begin position="11"/>
        <end position="131"/>
    </location>
</feature>
<organism evidence="3 4">
    <name type="scientific">Micromonospora narathiwatensis</name>
    <dbReference type="NCBI Taxonomy" id="299146"/>
    <lineage>
        <taxon>Bacteria</taxon>
        <taxon>Bacillati</taxon>
        <taxon>Actinomycetota</taxon>
        <taxon>Actinomycetes</taxon>
        <taxon>Micromonosporales</taxon>
        <taxon>Micromonosporaceae</taxon>
        <taxon>Micromonospora</taxon>
    </lineage>
</organism>
<dbReference type="Proteomes" id="UP000198765">
    <property type="component" value="Chromosome I"/>
</dbReference>
<dbReference type="Pfam" id="PF04465">
    <property type="entry name" value="DUF499"/>
    <property type="match status" value="1"/>
</dbReference>
<feature type="compositionally biased region" description="Pro residues" evidence="1">
    <location>
        <begin position="1030"/>
        <end position="1044"/>
    </location>
</feature>
<dbReference type="RefSeq" id="WP_167666591.1">
    <property type="nucleotide sequence ID" value="NZ_LT594324.1"/>
</dbReference>
<protein>
    <recommendedName>
        <fullName evidence="2">Swt1-like HEPN domain-containing protein</fullName>
    </recommendedName>
</protein>
<keyword evidence="4" id="KW-1185">Reference proteome</keyword>
<evidence type="ECO:0000313" key="4">
    <source>
        <dbReference type="Proteomes" id="UP000198765"/>
    </source>
</evidence>
<evidence type="ECO:0000259" key="2">
    <source>
        <dbReference type="Pfam" id="PF18731"/>
    </source>
</evidence>
<dbReference type="Pfam" id="PF18731">
    <property type="entry name" value="HEPN_Swt1"/>
    <property type="match status" value="1"/>
</dbReference>
<dbReference type="EMBL" id="LT594324">
    <property type="protein sequence ID" value="SBT40533.1"/>
    <property type="molecule type" value="Genomic_DNA"/>
</dbReference>
<name>A0A1A8Z9L9_9ACTN</name>
<evidence type="ECO:0000313" key="3">
    <source>
        <dbReference type="EMBL" id="SBT40533.1"/>
    </source>
</evidence>
<reference evidence="3 4" key="1">
    <citation type="submission" date="2016-06" db="EMBL/GenBank/DDBJ databases">
        <authorList>
            <person name="Kjaerup R.B."/>
            <person name="Dalgaard T.S."/>
            <person name="Juul-Madsen H.R."/>
        </authorList>
    </citation>
    <scope>NUCLEOTIDE SEQUENCE [LARGE SCALE GENOMIC DNA]</scope>
    <source>
        <strain evidence="3 4">DSM 45248</strain>
    </source>
</reference>
<proteinExistence type="predicted"/>
<dbReference type="InterPro" id="IPR007555">
    <property type="entry name" value="DUF499"/>
</dbReference>
<feature type="region of interest" description="Disordered" evidence="1">
    <location>
        <begin position="1002"/>
        <end position="1049"/>
    </location>
</feature>
<dbReference type="InterPro" id="IPR041650">
    <property type="entry name" value="HEPN_Swt1"/>
</dbReference>
<dbReference type="AlphaFoldDB" id="A0A1A8Z9L9"/>